<comment type="subcellular location">
    <subcellularLocation>
        <location evidence="1 8">Cell outer membrane</location>
        <topology evidence="1 8">Multi-pass membrane protein</topology>
    </subcellularLocation>
</comment>
<feature type="domain" description="TonB-dependent receptor plug" evidence="11">
    <location>
        <begin position="122"/>
        <end position="226"/>
    </location>
</feature>
<evidence type="ECO:0000259" key="11">
    <source>
        <dbReference type="Pfam" id="PF07715"/>
    </source>
</evidence>
<evidence type="ECO:0000256" key="1">
    <source>
        <dbReference type="ARBA" id="ARBA00004571"/>
    </source>
</evidence>
<evidence type="ECO:0000313" key="12">
    <source>
        <dbReference type="EMBL" id="MFC3199877.1"/>
    </source>
</evidence>
<dbReference type="Pfam" id="PF07715">
    <property type="entry name" value="Plug"/>
    <property type="match status" value="1"/>
</dbReference>
<gene>
    <name evidence="12" type="ORF">ACFOET_19820</name>
</gene>
<protein>
    <submittedName>
        <fullName evidence="12">SusC/RagA family TonB-linked outer membrane protein</fullName>
    </submittedName>
</protein>
<dbReference type="NCBIfam" id="TIGR04056">
    <property type="entry name" value="OMP_RagA_SusC"/>
    <property type="match status" value="1"/>
</dbReference>
<keyword evidence="13" id="KW-1185">Reference proteome</keyword>
<sequence>MITINQLRIALTVFFQLFAFGLLAQQRAIEGKILSAESNRPVANATIVLENGGAATTSDERGNFTLTVDTAGALLTISSVGFENKTVHLAFPLPNPFIIHLVEGNNMLQEVMVSTGYQEIPKDRQTGSFSKIGNKVLNEQISTNILERLEAVANGLAFDRTTSSAGRLMIRGLSSINGPRDPLIVVDNFPYDGDISNINPNDVQDITILRDAAAASIWGAKAGNGVIVITTKKGKLNTPLSIDITTNVTVENKPDLYYLNPISTGDFIDVEQFLFQNGYYNNQVDARNRPVLSPVVEMLLKMEDAPAAEQAALKAEIDRLRSVDVRDEFLRQVYSRGFNQQYALAMSGGRENSAWRLSAGYDRNKSVLEAVHDRLNLGLSHLFKPTDNLTVSTAFYYTNKRDHNGRMGYGQVSSKNSNLYPYARLYDEQGQALPIAKDYGIGFIDTLGGGRLLDWKYYPGSDDAHIDQTVAVNDLLLDFGVRHQLPAGFGIDLKYKFERQFTNDRNLRGLGSYYTRSMINNYTQLSESPFYAIPIGGIYDLQDTELTAHNARGQLNFDRTWARHALTAIVGGEVRLAKTDNRNNTFYGYDANTLTFGHVNYTVPYPTLVTGSSSFIPNSINLNRADTRFVSLYGNAAYTFSDRYTATVSARRDASNLFGLKTNDKWNPLWSMGVSWNVSNEEFWHSKVIDFLKIRATYGFSGNIDPAQTALTTIRYGSLSPFVLEPTARFDNYANPELRWETVRMINAGVDFGLWDSRVSGSIEFYRKDGKNLFGSYPIDYTTGIGMEVTRNVASIKGSGVDIELNSLNTKGAVRWQTNLNFSYNRDRVVDYYLSSRVGSRFMLGSATVSGIAGHPVYSVYSYKWAGLDPTTGDPLGYDAAGRPTNNYNALTGPNVLVDSLNHHGSALPLLFGSMGNTFTWKNVSLTARIQYKMNYSFRRQSINYSVLFSSWDGHADFANRWMEPGDELTTEVPSMAYPAITNRDAFYRFSEVLVERGDYVRLQYVALSYTLGNRLAEELRLNSLSLQLNINNVGILWRANKKGIDPEYQSSGFSMPPSRTISLGLRANL</sequence>
<dbReference type="InterPro" id="IPR008969">
    <property type="entry name" value="CarboxyPept-like_regulatory"/>
</dbReference>
<dbReference type="RefSeq" id="WP_379025926.1">
    <property type="nucleotide sequence ID" value="NZ_JBHRTA010000061.1"/>
</dbReference>
<evidence type="ECO:0000256" key="5">
    <source>
        <dbReference type="ARBA" id="ARBA00023077"/>
    </source>
</evidence>
<dbReference type="NCBIfam" id="TIGR04057">
    <property type="entry name" value="SusC_RagA_signa"/>
    <property type="match status" value="1"/>
</dbReference>
<dbReference type="PROSITE" id="PS52016">
    <property type="entry name" value="TONB_DEPENDENT_REC_3"/>
    <property type="match status" value="1"/>
</dbReference>
<evidence type="ECO:0000256" key="4">
    <source>
        <dbReference type="ARBA" id="ARBA00022692"/>
    </source>
</evidence>
<dbReference type="Proteomes" id="UP001595526">
    <property type="component" value="Unassembled WGS sequence"/>
</dbReference>
<keyword evidence="3 8" id="KW-1134">Transmembrane beta strand</keyword>
<comment type="caution">
    <text evidence="12">The sequence shown here is derived from an EMBL/GenBank/DDBJ whole genome shotgun (WGS) entry which is preliminary data.</text>
</comment>
<dbReference type="Pfam" id="PF00593">
    <property type="entry name" value="TonB_dep_Rec_b-barrel"/>
    <property type="match status" value="1"/>
</dbReference>
<evidence type="ECO:0000256" key="7">
    <source>
        <dbReference type="ARBA" id="ARBA00023237"/>
    </source>
</evidence>
<dbReference type="EMBL" id="JBHRTA010000061">
    <property type="protein sequence ID" value="MFC3199877.1"/>
    <property type="molecule type" value="Genomic_DNA"/>
</dbReference>
<dbReference type="InterPro" id="IPR012910">
    <property type="entry name" value="Plug_dom"/>
</dbReference>
<evidence type="ECO:0000313" key="13">
    <source>
        <dbReference type="Proteomes" id="UP001595526"/>
    </source>
</evidence>
<dbReference type="Gene3D" id="2.60.40.1120">
    <property type="entry name" value="Carboxypeptidase-like, regulatory domain"/>
    <property type="match status" value="1"/>
</dbReference>
<dbReference type="InterPro" id="IPR023996">
    <property type="entry name" value="TonB-dep_OMP_SusC/RagA"/>
</dbReference>
<dbReference type="InterPro" id="IPR037066">
    <property type="entry name" value="Plug_dom_sf"/>
</dbReference>
<keyword evidence="5 9" id="KW-0798">TonB box</keyword>
<evidence type="ECO:0000256" key="8">
    <source>
        <dbReference type="PROSITE-ProRule" id="PRU01360"/>
    </source>
</evidence>
<keyword evidence="2 8" id="KW-0813">Transport</keyword>
<evidence type="ECO:0000256" key="2">
    <source>
        <dbReference type="ARBA" id="ARBA00022448"/>
    </source>
</evidence>
<evidence type="ECO:0000256" key="6">
    <source>
        <dbReference type="ARBA" id="ARBA00023136"/>
    </source>
</evidence>
<accession>A0ABV7JRP3</accession>
<dbReference type="InterPro" id="IPR000531">
    <property type="entry name" value="Beta-barrel_TonB"/>
</dbReference>
<reference evidence="13" key="1">
    <citation type="journal article" date="2019" name="Int. J. Syst. Evol. Microbiol.">
        <title>The Global Catalogue of Microorganisms (GCM) 10K type strain sequencing project: providing services to taxonomists for standard genome sequencing and annotation.</title>
        <authorList>
            <consortium name="The Broad Institute Genomics Platform"/>
            <consortium name="The Broad Institute Genome Sequencing Center for Infectious Disease"/>
            <person name="Wu L."/>
            <person name="Ma J."/>
        </authorList>
    </citation>
    <scope>NUCLEOTIDE SEQUENCE [LARGE SCALE GENOMIC DNA]</scope>
    <source>
        <strain evidence="13">KCTC 52416</strain>
    </source>
</reference>
<keyword evidence="4 8" id="KW-0812">Transmembrane</keyword>
<feature type="domain" description="TonB-dependent receptor-like beta-barrel" evidence="10">
    <location>
        <begin position="456"/>
        <end position="1034"/>
    </location>
</feature>
<evidence type="ECO:0000256" key="3">
    <source>
        <dbReference type="ARBA" id="ARBA00022452"/>
    </source>
</evidence>
<comment type="similarity">
    <text evidence="8 9">Belongs to the TonB-dependent receptor family.</text>
</comment>
<proteinExistence type="inferred from homology"/>
<dbReference type="Gene3D" id="2.170.130.10">
    <property type="entry name" value="TonB-dependent receptor, plug domain"/>
    <property type="match status" value="1"/>
</dbReference>
<dbReference type="Pfam" id="PF13715">
    <property type="entry name" value="CarbopepD_reg_2"/>
    <property type="match status" value="1"/>
</dbReference>
<dbReference type="InterPro" id="IPR023997">
    <property type="entry name" value="TonB-dep_OMP_SusC/RagA_CS"/>
</dbReference>
<evidence type="ECO:0000259" key="10">
    <source>
        <dbReference type="Pfam" id="PF00593"/>
    </source>
</evidence>
<organism evidence="12 13">
    <name type="scientific">Parapedobacter deserti</name>
    <dbReference type="NCBI Taxonomy" id="1912957"/>
    <lineage>
        <taxon>Bacteria</taxon>
        <taxon>Pseudomonadati</taxon>
        <taxon>Bacteroidota</taxon>
        <taxon>Sphingobacteriia</taxon>
        <taxon>Sphingobacteriales</taxon>
        <taxon>Sphingobacteriaceae</taxon>
        <taxon>Parapedobacter</taxon>
    </lineage>
</organism>
<dbReference type="InterPro" id="IPR036942">
    <property type="entry name" value="Beta-barrel_TonB_sf"/>
</dbReference>
<keyword evidence="6 8" id="KW-0472">Membrane</keyword>
<dbReference type="InterPro" id="IPR039426">
    <property type="entry name" value="TonB-dep_rcpt-like"/>
</dbReference>
<dbReference type="Gene3D" id="2.40.170.20">
    <property type="entry name" value="TonB-dependent receptor, beta-barrel domain"/>
    <property type="match status" value="1"/>
</dbReference>
<keyword evidence="7 8" id="KW-0998">Cell outer membrane</keyword>
<dbReference type="SUPFAM" id="SSF49464">
    <property type="entry name" value="Carboxypeptidase regulatory domain-like"/>
    <property type="match status" value="1"/>
</dbReference>
<name>A0ABV7JRP3_9SPHI</name>
<dbReference type="SUPFAM" id="SSF56935">
    <property type="entry name" value="Porins"/>
    <property type="match status" value="1"/>
</dbReference>
<evidence type="ECO:0000256" key="9">
    <source>
        <dbReference type="RuleBase" id="RU003357"/>
    </source>
</evidence>